<proteinExistence type="predicted"/>
<feature type="domain" description="F-box" evidence="1">
    <location>
        <begin position="12"/>
        <end position="54"/>
    </location>
</feature>
<dbReference type="Pfam" id="PF00646">
    <property type="entry name" value="F-box"/>
    <property type="match status" value="1"/>
</dbReference>
<dbReference type="Proteomes" id="UP000298652">
    <property type="component" value="Chromosome 2"/>
</dbReference>
<dbReference type="PANTHER" id="PTHR33207">
    <property type="entry name" value="F-BOX DOMAIN CONTAINING PROTEIN-RELATED"/>
    <property type="match status" value="1"/>
</dbReference>
<keyword evidence="3" id="KW-1185">Reference proteome</keyword>
<dbReference type="InterPro" id="IPR036047">
    <property type="entry name" value="F-box-like_dom_sf"/>
</dbReference>
<evidence type="ECO:0000259" key="1">
    <source>
        <dbReference type="Pfam" id="PF00646"/>
    </source>
</evidence>
<gene>
    <name evidence="2" type="ORF">SEVIR_2G169450v2</name>
</gene>
<accession>A0A4V6DB64</accession>
<name>A0A4V6DB64_SETVI</name>
<reference evidence="2" key="1">
    <citation type="submission" date="2019-03" db="EMBL/GenBank/DDBJ databases">
        <title>WGS assembly of Setaria viridis.</title>
        <authorList>
            <person name="Huang P."/>
            <person name="Jenkins J."/>
            <person name="Grimwood J."/>
            <person name="Barry K."/>
            <person name="Healey A."/>
            <person name="Mamidi S."/>
            <person name="Sreedasyam A."/>
            <person name="Shu S."/>
            <person name="Feldman M."/>
            <person name="Wu J."/>
            <person name="Yu Y."/>
            <person name="Chen C."/>
            <person name="Johnson J."/>
            <person name="Rokhsar D."/>
            <person name="Baxter I."/>
            <person name="Schmutz J."/>
            <person name="Brutnell T."/>
            <person name="Kellogg E."/>
        </authorList>
    </citation>
    <scope>NUCLEOTIDE SEQUENCE [LARGE SCALE GENOMIC DNA]</scope>
</reference>
<evidence type="ECO:0000313" key="3">
    <source>
        <dbReference type="Proteomes" id="UP000298652"/>
    </source>
</evidence>
<evidence type="ECO:0000313" key="2">
    <source>
        <dbReference type="EMBL" id="TKW32456.1"/>
    </source>
</evidence>
<dbReference type="Gramene" id="TKW32456">
    <property type="protein sequence ID" value="TKW32456"/>
    <property type="gene ID" value="SEVIR_2G169450v2"/>
</dbReference>
<dbReference type="EMBL" id="CM016553">
    <property type="protein sequence ID" value="TKW32456.1"/>
    <property type="molecule type" value="Genomic_DNA"/>
</dbReference>
<dbReference type="SUPFAM" id="SSF81383">
    <property type="entry name" value="F-box domain"/>
    <property type="match status" value="1"/>
</dbReference>
<dbReference type="AlphaFoldDB" id="A0A4V6DB64"/>
<dbReference type="InterPro" id="IPR001810">
    <property type="entry name" value="F-box_dom"/>
</dbReference>
<sequence>MAAPAAGSQTSLDDLGDDSVGEVLIRLPSQASLTVASAVCKRWRGLCTSPAFLRRFRFRRRHLGSPFLGLLHSAGGIWDLRVLRDAGARSRPDIAAPLRAVDGAVHGLTRFRRYQDLQILDYRDGRFLLKPRKYNHLFLYDLLTGGHAELKWPLPHVFSDMTGFLLDGGNVVFVCKNEPSDNPNIPPRCERDHSCLYSAGTGEWQLLQPPCRDADAARYAVCRHDVAWSQCAGEVIYSRCSHHDVGRCLVALDTRTMSRSIVTLPRYLQRIPCPWMKTKSQRDFTLMEMDDRGNIGLVAADERKFVLRVWLRREEGGNTSATCQGEEWTLYRKVMLQGLAHQVAERYAVHLNALQVVAAYSGTVHLRMVVEDEEQAEGSFCFFPAKEQVKDRLCFFASLNLACMEFSNVQSETVCEQDRFYPLTLPWRAPFLPPPEFWHGCGEWQTVLPASDTRGQKKQMCTLSPSPSWTCGGPPAGQPDSPPLNQKGSCLILLEAVRGSRCSSRRLLPVLAPTRPFGPR</sequence>
<protein>
    <recommendedName>
        <fullName evidence="1">F-box domain-containing protein</fullName>
    </recommendedName>
</protein>
<organism evidence="2 3">
    <name type="scientific">Setaria viridis</name>
    <name type="common">Green bristlegrass</name>
    <name type="synonym">Setaria italica subsp. viridis</name>
    <dbReference type="NCBI Taxonomy" id="4556"/>
    <lineage>
        <taxon>Eukaryota</taxon>
        <taxon>Viridiplantae</taxon>
        <taxon>Streptophyta</taxon>
        <taxon>Embryophyta</taxon>
        <taxon>Tracheophyta</taxon>
        <taxon>Spermatophyta</taxon>
        <taxon>Magnoliopsida</taxon>
        <taxon>Liliopsida</taxon>
        <taxon>Poales</taxon>
        <taxon>Poaceae</taxon>
        <taxon>PACMAD clade</taxon>
        <taxon>Panicoideae</taxon>
        <taxon>Panicodae</taxon>
        <taxon>Paniceae</taxon>
        <taxon>Cenchrinae</taxon>
        <taxon>Setaria</taxon>
    </lineage>
</organism>